<gene>
    <name evidence="17" type="ORF">BOKJ2_LOCUS10955</name>
</gene>
<dbReference type="PANTHER" id="PTHR21220:SF0">
    <property type="entry name" value="DNA-DEPENDENT METALLOPROTEASE SPRTN"/>
    <property type="match status" value="1"/>
</dbReference>
<keyword evidence="7 15" id="KW-0227">DNA damage</keyword>
<keyword evidence="6" id="KW-0479">Metal-binding</keyword>
<dbReference type="Pfam" id="PF10263">
    <property type="entry name" value="SprT-like"/>
    <property type="match status" value="1"/>
</dbReference>
<dbReference type="GO" id="GO:0008270">
    <property type="term" value="F:zinc ion binding"/>
    <property type="evidence" value="ECO:0007669"/>
    <property type="project" value="UniProtKB-KW"/>
</dbReference>
<keyword evidence="13" id="KW-0539">Nucleus</keyword>
<evidence type="ECO:0000256" key="1">
    <source>
        <dbReference type="ARBA" id="ARBA00004123"/>
    </source>
</evidence>
<dbReference type="GO" id="GO:0003697">
    <property type="term" value="F:single-stranded DNA binding"/>
    <property type="evidence" value="ECO:0007669"/>
    <property type="project" value="InterPro"/>
</dbReference>
<reference evidence="17" key="1">
    <citation type="submission" date="2020-09" db="EMBL/GenBank/DDBJ databases">
        <authorList>
            <person name="Kikuchi T."/>
        </authorList>
    </citation>
    <scope>NUCLEOTIDE SEQUENCE</scope>
    <source>
        <strain evidence="17">SH1</strain>
    </source>
</reference>
<keyword evidence="8 15" id="KW-0863">Zinc-finger</keyword>
<dbReference type="SMART" id="SM00731">
    <property type="entry name" value="SprT"/>
    <property type="match status" value="1"/>
</dbReference>
<comment type="similarity">
    <text evidence="3">Belongs to the Spartan family.</text>
</comment>
<evidence type="ECO:0000256" key="13">
    <source>
        <dbReference type="ARBA" id="ARBA00023242"/>
    </source>
</evidence>
<dbReference type="InterPro" id="IPR044245">
    <property type="entry name" value="Spartan"/>
</dbReference>
<evidence type="ECO:0000256" key="12">
    <source>
        <dbReference type="ARBA" id="ARBA00023204"/>
    </source>
</evidence>
<name>A0A811L985_9BILA</name>
<dbReference type="GO" id="GO:0006508">
    <property type="term" value="P:proteolysis"/>
    <property type="evidence" value="ECO:0007669"/>
    <property type="project" value="UniProtKB-KW"/>
</dbReference>
<keyword evidence="12 15" id="KW-0234">DNA repair</keyword>
<comment type="subcellular location">
    <subcellularLocation>
        <location evidence="2">Chromosome</location>
    </subcellularLocation>
    <subcellularLocation>
        <location evidence="1">Nucleus</location>
    </subcellularLocation>
</comment>
<keyword evidence="4" id="KW-0158">Chromosome</keyword>
<evidence type="ECO:0000256" key="8">
    <source>
        <dbReference type="ARBA" id="ARBA00022771"/>
    </source>
</evidence>
<dbReference type="OrthoDB" id="5236983at2759"/>
<dbReference type="InterPro" id="IPR006640">
    <property type="entry name" value="SprT-like_domain"/>
</dbReference>
<dbReference type="InterPro" id="IPR006642">
    <property type="entry name" value="Rad18_UBZ4"/>
</dbReference>
<dbReference type="GO" id="GO:0006281">
    <property type="term" value="P:DNA repair"/>
    <property type="evidence" value="ECO:0007669"/>
    <property type="project" value="UniProtKB-KW"/>
</dbReference>
<dbReference type="Pfam" id="PF22934">
    <property type="entry name" value="SPRTN_ZBD"/>
    <property type="match status" value="1"/>
</dbReference>
<organism evidence="17 18">
    <name type="scientific">Bursaphelenchus okinawaensis</name>
    <dbReference type="NCBI Taxonomy" id="465554"/>
    <lineage>
        <taxon>Eukaryota</taxon>
        <taxon>Metazoa</taxon>
        <taxon>Ecdysozoa</taxon>
        <taxon>Nematoda</taxon>
        <taxon>Chromadorea</taxon>
        <taxon>Rhabditida</taxon>
        <taxon>Tylenchina</taxon>
        <taxon>Tylenchomorpha</taxon>
        <taxon>Aphelenchoidea</taxon>
        <taxon>Aphelenchoididae</taxon>
        <taxon>Bursaphelenchus</taxon>
    </lineage>
</organism>
<evidence type="ECO:0000256" key="6">
    <source>
        <dbReference type="ARBA" id="ARBA00022723"/>
    </source>
</evidence>
<keyword evidence="5" id="KW-0645">Protease</keyword>
<dbReference type="EMBL" id="CAJFDH010000005">
    <property type="protein sequence ID" value="CAD5224190.1"/>
    <property type="molecule type" value="Genomic_DNA"/>
</dbReference>
<evidence type="ECO:0000256" key="2">
    <source>
        <dbReference type="ARBA" id="ARBA00004286"/>
    </source>
</evidence>
<dbReference type="Proteomes" id="UP000614601">
    <property type="component" value="Unassembled WGS sequence"/>
</dbReference>
<dbReference type="Gene3D" id="3.30.160.60">
    <property type="entry name" value="Classic Zinc Finger"/>
    <property type="match status" value="1"/>
</dbReference>
<dbReference type="EMBL" id="CAJFCW020000005">
    <property type="protein sequence ID" value="CAG9119738.1"/>
    <property type="molecule type" value="Genomic_DNA"/>
</dbReference>
<evidence type="ECO:0000256" key="15">
    <source>
        <dbReference type="PROSITE-ProRule" id="PRU01256"/>
    </source>
</evidence>
<evidence type="ECO:0000256" key="9">
    <source>
        <dbReference type="ARBA" id="ARBA00022801"/>
    </source>
</evidence>
<accession>A0A811L985</accession>
<dbReference type="SMART" id="SM00734">
    <property type="entry name" value="ZnF_Rad18"/>
    <property type="match status" value="1"/>
</dbReference>
<evidence type="ECO:0000256" key="14">
    <source>
        <dbReference type="ARBA" id="ARBA00030396"/>
    </source>
</evidence>
<keyword evidence="9" id="KW-0378">Hydrolase</keyword>
<feature type="domain" description="UBZ4-type" evidence="16">
    <location>
        <begin position="311"/>
        <end position="335"/>
    </location>
</feature>
<evidence type="ECO:0000256" key="11">
    <source>
        <dbReference type="ARBA" id="ARBA00023049"/>
    </source>
</evidence>
<evidence type="ECO:0000256" key="10">
    <source>
        <dbReference type="ARBA" id="ARBA00022833"/>
    </source>
</evidence>
<comment type="caution">
    <text evidence="17">The sequence shown here is derived from an EMBL/GenBank/DDBJ whole genome shotgun (WGS) entry which is preliminary data.</text>
</comment>
<dbReference type="GO" id="GO:0031593">
    <property type="term" value="F:polyubiquitin modification-dependent protein binding"/>
    <property type="evidence" value="ECO:0007669"/>
    <property type="project" value="TreeGrafter"/>
</dbReference>
<proteinExistence type="inferred from homology"/>
<dbReference type="GO" id="GO:0005634">
    <property type="term" value="C:nucleus"/>
    <property type="evidence" value="ECO:0007669"/>
    <property type="project" value="UniProtKB-SubCell"/>
</dbReference>
<keyword evidence="10" id="KW-0862">Zinc</keyword>
<dbReference type="GO" id="GO:0005694">
    <property type="term" value="C:chromosome"/>
    <property type="evidence" value="ECO:0007669"/>
    <property type="project" value="UniProtKB-SubCell"/>
</dbReference>
<dbReference type="PROSITE" id="PS51908">
    <property type="entry name" value="ZF_UBZ4"/>
    <property type="match status" value="1"/>
</dbReference>
<dbReference type="PANTHER" id="PTHR21220">
    <property type="entry name" value="DNA-DEPENDENT METALLOPROTEASE SPRTN"/>
    <property type="match status" value="1"/>
</dbReference>
<protein>
    <recommendedName>
        <fullName evidence="14">Protein with SprT-like domain at the N terminus</fullName>
    </recommendedName>
</protein>
<evidence type="ECO:0000256" key="5">
    <source>
        <dbReference type="ARBA" id="ARBA00022670"/>
    </source>
</evidence>
<evidence type="ECO:0000256" key="3">
    <source>
        <dbReference type="ARBA" id="ARBA00010724"/>
    </source>
</evidence>
<evidence type="ECO:0000256" key="7">
    <source>
        <dbReference type="ARBA" id="ARBA00022763"/>
    </source>
</evidence>
<sequence length="335" mass="38264">MDKDIIHVPSSSCQMNLADPDAELYDPTPDLLETFRLFDFQFFEGSLQQCVVEWSKKMSTCAGICYFKPRLGHCIIRLSEPLLKLRSRKNFVETLLHEMIHAYLFLHGSTDGREDHGPMFQDHMRRINEIANVNITVYHSFHDEVRLYKQHWWRCNGRCQGVGPFYGYVKRSMNRAPSKNDTWWKSHQQLCGGTFIKVKEPENYKKKEKTGKVKKSKTISVPNPKIDISNYFKTGLKDSQPVVNATKEPEVICLEDSEEEDVVVDEQENNVSSVATTSAFELLFQGEGVKLGGSQSREKTSQSKALPNCELVICPNCPKRVPLGVLNAHLDECLS</sequence>
<evidence type="ECO:0000256" key="4">
    <source>
        <dbReference type="ARBA" id="ARBA00022454"/>
    </source>
</evidence>
<dbReference type="AlphaFoldDB" id="A0A811L985"/>
<dbReference type="Proteomes" id="UP000783686">
    <property type="component" value="Unassembled WGS sequence"/>
</dbReference>
<evidence type="ECO:0000313" key="18">
    <source>
        <dbReference type="Proteomes" id="UP000614601"/>
    </source>
</evidence>
<dbReference type="InterPro" id="IPR055220">
    <property type="entry name" value="SPRTN_ZBD"/>
</dbReference>
<evidence type="ECO:0000259" key="16">
    <source>
        <dbReference type="PROSITE" id="PS51908"/>
    </source>
</evidence>
<keyword evidence="11" id="KW-0482">Metalloprotease</keyword>
<keyword evidence="18" id="KW-1185">Reference proteome</keyword>
<dbReference type="GO" id="GO:0004222">
    <property type="term" value="F:metalloendopeptidase activity"/>
    <property type="evidence" value="ECO:0007669"/>
    <property type="project" value="InterPro"/>
</dbReference>
<evidence type="ECO:0000313" key="17">
    <source>
        <dbReference type="EMBL" id="CAD5224190.1"/>
    </source>
</evidence>